<name>A0AC34G2T3_9BILA</name>
<reference evidence="2" key="1">
    <citation type="submission" date="2022-11" db="UniProtKB">
        <authorList>
            <consortium name="WormBaseParasite"/>
        </authorList>
    </citation>
    <scope>IDENTIFICATION</scope>
</reference>
<sequence length="247" mass="28568">MAVTNKDFGTLIEANENLFDTKEFTDMVFVIHGKELPAHKIIVGSRSSVLKTWTHGPMAPKNGKYLVNDPRIDFYDFENFIRYLYTDNCVINETNVKRMMHLGDMYLKSLLEKCISKIVTWFHADNILRYAELGLLYIHSCTLLNKCFEAFPTFVTPFPFSYFSDDGVSHLITPKLALKIVEICPRSKILTEDLLFKKVSEWAELKAAEQRNLGNPSTDYITIMAPIIPHFMFERMTPITLTKYVYP</sequence>
<protein>
    <submittedName>
        <fullName evidence="2">BTB domain-containing protein</fullName>
    </submittedName>
</protein>
<evidence type="ECO:0000313" key="1">
    <source>
        <dbReference type="Proteomes" id="UP000887579"/>
    </source>
</evidence>
<dbReference type="WBParaSite" id="ES5_v2.g23871.t1">
    <property type="protein sequence ID" value="ES5_v2.g23871.t1"/>
    <property type="gene ID" value="ES5_v2.g23871"/>
</dbReference>
<dbReference type="Proteomes" id="UP000887579">
    <property type="component" value="Unplaced"/>
</dbReference>
<accession>A0AC34G2T3</accession>
<organism evidence="1 2">
    <name type="scientific">Panagrolaimus sp. ES5</name>
    <dbReference type="NCBI Taxonomy" id="591445"/>
    <lineage>
        <taxon>Eukaryota</taxon>
        <taxon>Metazoa</taxon>
        <taxon>Ecdysozoa</taxon>
        <taxon>Nematoda</taxon>
        <taxon>Chromadorea</taxon>
        <taxon>Rhabditida</taxon>
        <taxon>Tylenchina</taxon>
        <taxon>Panagrolaimomorpha</taxon>
        <taxon>Panagrolaimoidea</taxon>
        <taxon>Panagrolaimidae</taxon>
        <taxon>Panagrolaimus</taxon>
    </lineage>
</organism>
<proteinExistence type="predicted"/>
<evidence type="ECO:0000313" key="2">
    <source>
        <dbReference type="WBParaSite" id="ES5_v2.g23871.t1"/>
    </source>
</evidence>